<dbReference type="SUPFAM" id="SSF75620">
    <property type="entry name" value="Release factor"/>
    <property type="match status" value="1"/>
</dbReference>
<keyword evidence="3" id="KW-1185">Reference proteome</keyword>
<dbReference type="Gene3D" id="3.30.160.20">
    <property type="match status" value="1"/>
</dbReference>
<proteinExistence type="predicted"/>
<comment type="caution">
    <text evidence="2">The sequence shown here is derived from an EMBL/GenBank/DDBJ whole genome shotgun (WGS) entry which is preliminary data.</text>
</comment>
<organism evidence="2 3">
    <name type="scientific">Dillenia turbinata</name>
    <dbReference type="NCBI Taxonomy" id="194707"/>
    <lineage>
        <taxon>Eukaryota</taxon>
        <taxon>Viridiplantae</taxon>
        <taxon>Streptophyta</taxon>
        <taxon>Embryophyta</taxon>
        <taxon>Tracheophyta</taxon>
        <taxon>Spermatophyta</taxon>
        <taxon>Magnoliopsida</taxon>
        <taxon>eudicotyledons</taxon>
        <taxon>Gunneridae</taxon>
        <taxon>Pentapetalae</taxon>
        <taxon>Dilleniales</taxon>
        <taxon>Dilleniaceae</taxon>
        <taxon>Dillenia</taxon>
    </lineage>
</organism>
<keyword evidence="1" id="KW-0488">Methylation</keyword>
<evidence type="ECO:0000313" key="2">
    <source>
        <dbReference type="EMBL" id="KAK6941142.1"/>
    </source>
</evidence>
<dbReference type="AlphaFoldDB" id="A0AAN8W8F8"/>
<name>A0AAN8W8F8_9MAGN</name>
<reference evidence="2 3" key="1">
    <citation type="submission" date="2023-12" db="EMBL/GenBank/DDBJ databases">
        <title>A high-quality genome assembly for Dillenia turbinata (Dilleniales).</title>
        <authorList>
            <person name="Chanderbali A."/>
        </authorList>
    </citation>
    <scope>NUCLEOTIDE SEQUENCE [LARGE SCALE GENOMIC DNA]</scope>
    <source>
        <strain evidence="2">LSX21</strain>
        <tissue evidence="2">Leaf</tissue>
    </source>
</reference>
<dbReference type="Proteomes" id="UP001370490">
    <property type="component" value="Unassembled WGS sequence"/>
</dbReference>
<protein>
    <submittedName>
        <fullName evidence="2">Uncharacterized protein</fullName>
    </submittedName>
</protein>
<dbReference type="EMBL" id="JBAMMX010000005">
    <property type="protein sequence ID" value="KAK6941142.1"/>
    <property type="molecule type" value="Genomic_DNA"/>
</dbReference>
<evidence type="ECO:0000313" key="3">
    <source>
        <dbReference type="Proteomes" id="UP001370490"/>
    </source>
</evidence>
<dbReference type="PANTHER" id="PTHR43804">
    <property type="entry name" value="LD18447P"/>
    <property type="match status" value="1"/>
</dbReference>
<dbReference type="InterPro" id="IPR045853">
    <property type="entry name" value="Pep_chain_release_fac_I_sf"/>
</dbReference>
<accession>A0AAN8W8F8</accession>
<dbReference type="Gene3D" id="3.30.70.1660">
    <property type="match status" value="1"/>
</dbReference>
<sequence length="111" mass="12594">MDEARVEVDVQSRNYDLRIDTDPVAQAISMQITTNSAVRITHIPSGLTSKAKTLKVIYAKLYEMERSRIQMTRSRLRMEQIGSKDRSECICTSNFLLGHVTDHCVGSSFNK</sequence>
<dbReference type="PANTHER" id="PTHR43804:SF7">
    <property type="entry name" value="LD18447P"/>
    <property type="match status" value="1"/>
</dbReference>
<gene>
    <name evidence="2" type="ORF">RJ641_030673</name>
</gene>
<evidence type="ECO:0000256" key="1">
    <source>
        <dbReference type="ARBA" id="ARBA00022481"/>
    </source>
</evidence>
<dbReference type="InterPro" id="IPR050057">
    <property type="entry name" value="Prokaryotic/Mito_RF"/>
</dbReference>